<keyword evidence="2" id="KW-0378">Hydrolase</keyword>
<reference evidence="2" key="1">
    <citation type="submission" date="2021-04" db="EMBL/GenBank/DDBJ databases">
        <title>Genomic insights into ecological role and evolution of a novel Thermoplasmata order Candidatus Sysuiplasmatales.</title>
        <authorList>
            <person name="Yuan Y."/>
        </authorList>
    </citation>
    <scope>NUCLEOTIDE SEQUENCE</scope>
    <source>
        <strain evidence="2">YP2-bin.285</strain>
    </source>
</reference>
<dbReference type="PROSITE" id="PS51462">
    <property type="entry name" value="NUDIX"/>
    <property type="match status" value="1"/>
</dbReference>
<sequence>MATARKFCAFSADGRGGLGMDTIPPDGFCLSAFLIIRSEGRPNNVLMGHLNPDGPWDHVGALDPSRLEAHRHGWMLPSSHLIYGESPDEGARRIAFEQLGLKNIGLEGPEVHSEVYEPRRFPGRKNHWDLEFLYYGFLDERAFHAPEDIWLDVEFVDPSAVPAAQIARSHEDIIAHLR</sequence>
<evidence type="ECO:0000259" key="1">
    <source>
        <dbReference type="PROSITE" id="PS51462"/>
    </source>
</evidence>
<dbReference type="EMBL" id="JAGVSJ010000018">
    <property type="protein sequence ID" value="MBX8632223.1"/>
    <property type="molecule type" value="Genomic_DNA"/>
</dbReference>
<evidence type="ECO:0000313" key="3">
    <source>
        <dbReference type="Proteomes" id="UP000716004"/>
    </source>
</evidence>
<comment type="caution">
    <text evidence="2">The sequence shown here is derived from an EMBL/GenBank/DDBJ whole genome shotgun (WGS) entry which is preliminary data.</text>
</comment>
<dbReference type="AlphaFoldDB" id="A0A8J7YQ27"/>
<accession>A0A8J7YQ27</accession>
<proteinExistence type="predicted"/>
<feature type="domain" description="Nudix hydrolase" evidence="1">
    <location>
        <begin position="25"/>
        <end position="178"/>
    </location>
</feature>
<dbReference type="SUPFAM" id="SSF55811">
    <property type="entry name" value="Nudix"/>
    <property type="match status" value="1"/>
</dbReference>
<dbReference type="InterPro" id="IPR000086">
    <property type="entry name" value="NUDIX_hydrolase_dom"/>
</dbReference>
<evidence type="ECO:0000313" key="2">
    <source>
        <dbReference type="EMBL" id="MBX8632223.1"/>
    </source>
</evidence>
<dbReference type="Pfam" id="PF00293">
    <property type="entry name" value="NUDIX"/>
    <property type="match status" value="1"/>
</dbReference>
<gene>
    <name evidence="2" type="ORF">J9259_06880</name>
</gene>
<dbReference type="Gene3D" id="3.90.79.10">
    <property type="entry name" value="Nucleoside Triphosphate Pyrophosphohydrolase"/>
    <property type="match status" value="1"/>
</dbReference>
<dbReference type="Proteomes" id="UP000716004">
    <property type="component" value="Unassembled WGS sequence"/>
</dbReference>
<organism evidence="2 3">
    <name type="scientific">Candidatus Sysuiplasma superficiale</name>
    <dbReference type="NCBI Taxonomy" id="2823368"/>
    <lineage>
        <taxon>Archaea</taxon>
        <taxon>Methanobacteriati</taxon>
        <taxon>Thermoplasmatota</taxon>
        <taxon>Thermoplasmata</taxon>
        <taxon>Candidatus Sysuiplasmatales</taxon>
        <taxon>Candidatus Sysuiplasmataceae</taxon>
        <taxon>Candidatus Sysuiplasma</taxon>
    </lineage>
</organism>
<dbReference type="InterPro" id="IPR015797">
    <property type="entry name" value="NUDIX_hydrolase-like_dom_sf"/>
</dbReference>
<name>A0A8J7YQ27_9ARCH</name>
<protein>
    <submittedName>
        <fullName evidence="2">NUDIX hydrolase</fullName>
    </submittedName>
</protein>
<dbReference type="GO" id="GO:0016787">
    <property type="term" value="F:hydrolase activity"/>
    <property type="evidence" value="ECO:0007669"/>
    <property type="project" value="UniProtKB-KW"/>
</dbReference>